<organism evidence="2 3">
    <name type="scientific">Roseateles aquae</name>
    <dbReference type="NCBI Taxonomy" id="3077235"/>
    <lineage>
        <taxon>Bacteria</taxon>
        <taxon>Pseudomonadati</taxon>
        <taxon>Pseudomonadota</taxon>
        <taxon>Betaproteobacteria</taxon>
        <taxon>Burkholderiales</taxon>
        <taxon>Sphaerotilaceae</taxon>
        <taxon>Roseateles</taxon>
    </lineage>
</organism>
<feature type="chain" id="PRO_5045332043" evidence="1">
    <location>
        <begin position="27"/>
        <end position="255"/>
    </location>
</feature>
<evidence type="ECO:0000256" key="1">
    <source>
        <dbReference type="SAM" id="SignalP"/>
    </source>
</evidence>
<name>A0ABU3PAR3_9BURK</name>
<keyword evidence="1" id="KW-0732">Signal</keyword>
<dbReference type="Proteomes" id="UP001246372">
    <property type="component" value="Unassembled WGS sequence"/>
</dbReference>
<gene>
    <name evidence="2" type="ORF">RQP53_10370</name>
</gene>
<accession>A0ABU3PAR3</accession>
<evidence type="ECO:0000313" key="3">
    <source>
        <dbReference type="Proteomes" id="UP001246372"/>
    </source>
</evidence>
<sequence length="255" mass="27480">MNARIHALRRVCLVAGVVLAAPWAHAVEVKRLALMSVLGDQVNVVIQQDTTGSNLDRNRKQVINVDPGEFEQDAIDAAVSALRKLPKPSVSSMLMLARPTDRSLPFAFDGRKLQPTEGLIAGVTQAGASHLLLVVPQRAPTSIQLYHTAVGTGSLEGLGFYLDTRRTVVNVDTGETSWGILAPYAYFKLMLVDVQSWEIVAEHRATASAPQPAARSPNGISVWGALSAAEKIQMLHKLICREVALAVPALFESAM</sequence>
<evidence type="ECO:0000313" key="2">
    <source>
        <dbReference type="EMBL" id="MDT8999670.1"/>
    </source>
</evidence>
<proteinExistence type="predicted"/>
<reference evidence="2" key="1">
    <citation type="submission" date="2023-09" db="EMBL/GenBank/DDBJ databases">
        <title>Paucibacter sp. APW11 Genome sequencing and assembly.</title>
        <authorList>
            <person name="Kim I."/>
        </authorList>
    </citation>
    <scope>NUCLEOTIDE SEQUENCE</scope>
    <source>
        <strain evidence="2">APW11</strain>
    </source>
</reference>
<dbReference type="RefSeq" id="WP_315650228.1">
    <property type="nucleotide sequence ID" value="NZ_JAVXZY010000003.1"/>
</dbReference>
<dbReference type="EMBL" id="JAVXZY010000003">
    <property type="protein sequence ID" value="MDT8999670.1"/>
    <property type="molecule type" value="Genomic_DNA"/>
</dbReference>
<comment type="caution">
    <text evidence="2">The sequence shown here is derived from an EMBL/GenBank/DDBJ whole genome shotgun (WGS) entry which is preliminary data.</text>
</comment>
<keyword evidence="3" id="KW-1185">Reference proteome</keyword>
<protein>
    <submittedName>
        <fullName evidence="2">Uncharacterized protein</fullName>
    </submittedName>
</protein>
<feature type="signal peptide" evidence="1">
    <location>
        <begin position="1"/>
        <end position="26"/>
    </location>
</feature>